<comment type="caution">
    <text evidence="5">The sequence shown here is derived from an EMBL/GenBank/DDBJ whole genome shotgun (WGS) entry which is preliminary data.</text>
</comment>
<feature type="transmembrane region" description="Helical" evidence="4">
    <location>
        <begin position="107"/>
        <end position="130"/>
    </location>
</feature>
<dbReference type="PANTHER" id="PTHR11360:SF290">
    <property type="entry name" value="MONOCARBOXYLATE MFS PERMEASE"/>
    <property type="match status" value="1"/>
</dbReference>
<reference evidence="5 6" key="1">
    <citation type="submission" date="2018-01" db="EMBL/GenBank/DDBJ databases">
        <title>Whole genome sequencing of Histamine producing bacteria.</title>
        <authorList>
            <person name="Butler K."/>
        </authorList>
    </citation>
    <scope>NUCLEOTIDE SEQUENCE [LARGE SCALE GENOMIC DNA]</scope>
    <source>
        <strain evidence="5 6">DSM 100436</strain>
    </source>
</reference>
<dbReference type="AlphaFoldDB" id="A0A2T3NVB6"/>
<feature type="transmembrane region" description="Helical" evidence="4">
    <location>
        <begin position="287"/>
        <end position="308"/>
    </location>
</feature>
<dbReference type="EMBL" id="PYMA01000004">
    <property type="protein sequence ID" value="PSW20220.1"/>
    <property type="molecule type" value="Genomic_DNA"/>
</dbReference>
<feature type="transmembrane region" description="Helical" evidence="4">
    <location>
        <begin position="142"/>
        <end position="163"/>
    </location>
</feature>
<dbReference type="Pfam" id="PF07690">
    <property type="entry name" value="MFS_1"/>
    <property type="match status" value="1"/>
</dbReference>
<dbReference type="InterPro" id="IPR036259">
    <property type="entry name" value="MFS_trans_sf"/>
</dbReference>
<evidence type="ECO:0000256" key="2">
    <source>
        <dbReference type="ARBA" id="ARBA00022989"/>
    </source>
</evidence>
<sequence>MIAVPPLTNTVKMTLATILLATAQTILWASLYYIFPATLLEWEANHSWSRSDLTLAFTLAIGVSGVFSPLAGRFIDRGLGPYLLTVCGLGGGILMLMLGSVETLWGFYLIWLGIGVAMAGCLYEPCFAFLIRYRSQDAKKSITIITLVAGFASTICFPITHYVMNEFGLESAIKLAGVSTLVIACPMLLFSARYIQQHSSKMHLPSVRENKDTGNSQYLFLTKKLFWLLAISFSLLGITHGVVISHLLPILSEREVSSATAILIASLIGPMQVLGRLVSALTDKRTNLMTTTLFCFIGINVALTLFLIAGNHFWLLIGFVLFQGGSYGVISIMKPMVTREVMGQNNFGVISGTLALPYLLCSAFAPYLGTLIWLQGNYSTVLISMILISFISLLSFIWLIASIKKKSEMALKFQE</sequence>
<evidence type="ECO:0000313" key="5">
    <source>
        <dbReference type="EMBL" id="PSW20220.1"/>
    </source>
</evidence>
<dbReference type="GO" id="GO:0022857">
    <property type="term" value="F:transmembrane transporter activity"/>
    <property type="evidence" value="ECO:0007669"/>
    <property type="project" value="InterPro"/>
</dbReference>
<gene>
    <name evidence="5" type="ORF">C9I98_09195</name>
</gene>
<feature type="transmembrane region" description="Helical" evidence="4">
    <location>
        <begin position="175"/>
        <end position="195"/>
    </location>
</feature>
<proteinExistence type="predicted"/>
<name>A0A2T3NVB6_9GAMM</name>
<dbReference type="PANTHER" id="PTHR11360">
    <property type="entry name" value="MONOCARBOXYLATE TRANSPORTER"/>
    <property type="match status" value="1"/>
</dbReference>
<feature type="transmembrane region" description="Helical" evidence="4">
    <location>
        <begin position="256"/>
        <end position="275"/>
    </location>
</feature>
<feature type="transmembrane region" description="Helical" evidence="4">
    <location>
        <begin position="225"/>
        <end position="244"/>
    </location>
</feature>
<dbReference type="SUPFAM" id="SSF103473">
    <property type="entry name" value="MFS general substrate transporter"/>
    <property type="match status" value="1"/>
</dbReference>
<feature type="transmembrane region" description="Helical" evidence="4">
    <location>
        <begin position="82"/>
        <end position="101"/>
    </location>
</feature>
<feature type="transmembrane region" description="Helical" evidence="4">
    <location>
        <begin position="314"/>
        <end position="333"/>
    </location>
</feature>
<protein>
    <submittedName>
        <fullName evidence="5">MFS transporter</fullName>
    </submittedName>
</protein>
<keyword evidence="1 4" id="KW-0812">Transmembrane</keyword>
<feature type="transmembrane region" description="Helical" evidence="4">
    <location>
        <begin position="354"/>
        <end position="374"/>
    </location>
</feature>
<dbReference type="Proteomes" id="UP000241771">
    <property type="component" value="Unassembled WGS sequence"/>
</dbReference>
<accession>A0A2T3NVB6</accession>
<evidence type="ECO:0000256" key="3">
    <source>
        <dbReference type="ARBA" id="ARBA00023136"/>
    </source>
</evidence>
<keyword evidence="6" id="KW-1185">Reference proteome</keyword>
<evidence type="ECO:0000313" key="6">
    <source>
        <dbReference type="Proteomes" id="UP000241771"/>
    </source>
</evidence>
<evidence type="ECO:0000256" key="1">
    <source>
        <dbReference type="ARBA" id="ARBA00022692"/>
    </source>
</evidence>
<dbReference type="Gene3D" id="1.20.1250.20">
    <property type="entry name" value="MFS general substrate transporter like domains"/>
    <property type="match status" value="1"/>
</dbReference>
<dbReference type="InterPro" id="IPR050327">
    <property type="entry name" value="Proton-linked_MCT"/>
</dbReference>
<feature type="transmembrane region" description="Helical" evidence="4">
    <location>
        <begin position="55"/>
        <end position="75"/>
    </location>
</feature>
<keyword evidence="2 4" id="KW-1133">Transmembrane helix</keyword>
<dbReference type="InterPro" id="IPR011701">
    <property type="entry name" value="MFS"/>
</dbReference>
<organism evidence="5 6">
    <name type="scientific">Photobacterium sanctipauli</name>
    <dbReference type="NCBI Taxonomy" id="1342794"/>
    <lineage>
        <taxon>Bacteria</taxon>
        <taxon>Pseudomonadati</taxon>
        <taxon>Pseudomonadota</taxon>
        <taxon>Gammaproteobacteria</taxon>
        <taxon>Vibrionales</taxon>
        <taxon>Vibrionaceae</taxon>
        <taxon>Photobacterium</taxon>
    </lineage>
</organism>
<feature type="transmembrane region" description="Helical" evidence="4">
    <location>
        <begin position="380"/>
        <end position="401"/>
    </location>
</feature>
<feature type="transmembrane region" description="Helical" evidence="4">
    <location>
        <begin position="12"/>
        <end position="35"/>
    </location>
</feature>
<evidence type="ECO:0000256" key="4">
    <source>
        <dbReference type="SAM" id="Phobius"/>
    </source>
</evidence>
<keyword evidence="3 4" id="KW-0472">Membrane</keyword>